<dbReference type="SUPFAM" id="SSF103473">
    <property type="entry name" value="MFS general substrate transporter"/>
    <property type="match status" value="1"/>
</dbReference>
<dbReference type="PRINTS" id="PR01035">
    <property type="entry name" value="TCRTETA"/>
</dbReference>
<feature type="transmembrane region" description="Helical" evidence="6">
    <location>
        <begin position="70"/>
        <end position="89"/>
    </location>
</feature>
<proteinExistence type="predicted"/>
<evidence type="ECO:0000256" key="6">
    <source>
        <dbReference type="SAM" id="Phobius"/>
    </source>
</evidence>
<sequence>MRSPVPLAAAAVFADYTSLMMVVPLLPLWSRHLGATPLLLGALLTAYAAAQLASTPVLGALSDRHGRKPIVIASLALSASSFALIAVAGSLAMLFVARIVGGFGASVVGTAHAIVCDHVPAPRQARAMGCLGAAIGAAHAVGPALGGALTQLGPSVPMWVAAVLGVVNTVMTWALLPETRRETTPDAACEPAPRWRKLLRDNRLRHLAATALLFGCAIATLETVLALYIHTALGWGQSPIAWLRAYQGTVVMVIQLCIVGRCAARYGERRVALGALSVVGAGLVVLGLSTTAVPVLFAVGLIGIGTGLVSPLLATLFSFASPASSRGAVLGFAHGLTVVAHLIVPLTATAAFTWSIGTPFLLAGLSCVLGTCLLTRTIQFPRTALSE</sequence>
<feature type="transmembrane region" description="Helical" evidence="6">
    <location>
        <begin position="295"/>
        <end position="317"/>
    </location>
</feature>
<evidence type="ECO:0000313" key="8">
    <source>
        <dbReference type="EMBL" id="OBI76830.1"/>
    </source>
</evidence>
<feature type="transmembrane region" description="Helical" evidence="6">
    <location>
        <begin position="95"/>
        <end position="115"/>
    </location>
</feature>
<feature type="transmembrane region" description="Helical" evidence="6">
    <location>
        <begin position="204"/>
        <end position="229"/>
    </location>
</feature>
<evidence type="ECO:0000256" key="1">
    <source>
        <dbReference type="ARBA" id="ARBA00004651"/>
    </source>
</evidence>
<feature type="domain" description="Major facilitator superfamily (MFS) profile" evidence="7">
    <location>
        <begin position="4"/>
        <end position="382"/>
    </location>
</feature>
<keyword evidence="2" id="KW-0813">Transport</keyword>
<keyword evidence="4 6" id="KW-1133">Transmembrane helix</keyword>
<dbReference type="PANTHER" id="PTHR23504">
    <property type="entry name" value="MAJOR FACILITATOR SUPERFAMILY DOMAIN-CONTAINING PROTEIN 10"/>
    <property type="match status" value="1"/>
</dbReference>
<feature type="transmembrane region" description="Helical" evidence="6">
    <location>
        <begin position="127"/>
        <end position="150"/>
    </location>
</feature>
<comment type="caution">
    <text evidence="8">The sequence shown here is derived from an EMBL/GenBank/DDBJ whole genome shotgun (WGS) entry which is preliminary data.</text>
</comment>
<keyword evidence="5 6" id="KW-0472">Membrane</keyword>
<evidence type="ECO:0000259" key="7">
    <source>
        <dbReference type="PROSITE" id="PS50850"/>
    </source>
</evidence>
<dbReference type="GO" id="GO:0022857">
    <property type="term" value="F:transmembrane transporter activity"/>
    <property type="evidence" value="ECO:0007669"/>
    <property type="project" value="InterPro"/>
</dbReference>
<dbReference type="InterPro" id="IPR036259">
    <property type="entry name" value="MFS_trans_sf"/>
</dbReference>
<feature type="transmembrane region" description="Helical" evidence="6">
    <location>
        <begin position="7"/>
        <end position="26"/>
    </location>
</feature>
<dbReference type="CDD" id="cd17325">
    <property type="entry name" value="MFS_MdtG_SLC18_like"/>
    <property type="match status" value="1"/>
</dbReference>
<dbReference type="PROSITE" id="PS50850">
    <property type="entry name" value="MFS"/>
    <property type="match status" value="1"/>
</dbReference>
<evidence type="ECO:0000256" key="2">
    <source>
        <dbReference type="ARBA" id="ARBA00022448"/>
    </source>
</evidence>
<feature type="transmembrane region" description="Helical" evidence="6">
    <location>
        <begin position="156"/>
        <end position="176"/>
    </location>
</feature>
<dbReference type="InterPro" id="IPR020846">
    <property type="entry name" value="MFS_dom"/>
</dbReference>
<dbReference type="InterPro" id="IPR011701">
    <property type="entry name" value="MFS"/>
</dbReference>
<dbReference type="InterPro" id="IPR001958">
    <property type="entry name" value="Tet-R_TetA/multi-R_MdtG-like"/>
</dbReference>
<dbReference type="EMBL" id="LZKQ01000274">
    <property type="protein sequence ID" value="OBI76830.1"/>
    <property type="molecule type" value="Genomic_DNA"/>
</dbReference>
<evidence type="ECO:0000256" key="5">
    <source>
        <dbReference type="ARBA" id="ARBA00023136"/>
    </source>
</evidence>
<protein>
    <recommendedName>
        <fullName evidence="7">Major facilitator superfamily (MFS) profile domain-containing protein</fullName>
    </recommendedName>
</protein>
<organism evidence="8 9">
    <name type="scientific">Mycobacterium asiaticum</name>
    <dbReference type="NCBI Taxonomy" id="1790"/>
    <lineage>
        <taxon>Bacteria</taxon>
        <taxon>Bacillati</taxon>
        <taxon>Actinomycetota</taxon>
        <taxon>Actinomycetes</taxon>
        <taxon>Mycobacteriales</taxon>
        <taxon>Mycobacteriaceae</taxon>
        <taxon>Mycobacterium</taxon>
    </lineage>
</organism>
<dbReference type="Gene3D" id="1.20.1250.20">
    <property type="entry name" value="MFS general substrate transporter like domains"/>
    <property type="match status" value="1"/>
</dbReference>
<dbReference type="Pfam" id="PF07690">
    <property type="entry name" value="MFS_1"/>
    <property type="match status" value="1"/>
</dbReference>
<evidence type="ECO:0000313" key="9">
    <source>
        <dbReference type="Proteomes" id="UP000093795"/>
    </source>
</evidence>
<reference evidence="8 9" key="1">
    <citation type="submission" date="2016-06" db="EMBL/GenBank/DDBJ databases">
        <authorList>
            <person name="Kjaerup R.B."/>
            <person name="Dalgaard T.S."/>
            <person name="Juul-Madsen H.R."/>
        </authorList>
    </citation>
    <scope>NUCLEOTIDE SEQUENCE [LARGE SCALE GENOMIC DNA]</scope>
    <source>
        <strain evidence="8 9">1081914.2</strain>
    </source>
</reference>
<comment type="subcellular location">
    <subcellularLocation>
        <location evidence="1">Cell membrane</location>
        <topology evidence="1">Multi-pass membrane protein</topology>
    </subcellularLocation>
</comment>
<name>A0A1A3BPC7_MYCAS</name>
<accession>A0A1A3BPC7</accession>
<feature type="transmembrane region" description="Helical" evidence="6">
    <location>
        <begin position="360"/>
        <end position="378"/>
    </location>
</feature>
<evidence type="ECO:0000256" key="3">
    <source>
        <dbReference type="ARBA" id="ARBA00022692"/>
    </source>
</evidence>
<dbReference type="AlphaFoldDB" id="A0A1A3BPC7"/>
<feature type="transmembrane region" description="Helical" evidence="6">
    <location>
        <begin position="329"/>
        <end position="354"/>
    </location>
</feature>
<dbReference type="Proteomes" id="UP000093795">
    <property type="component" value="Unassembled WGS sequence"/>
</dbReference>
<feature type="transmembrane region" description="Helical" evidence="6">
    <location>
        <begin position="38"/>
        <end position="58"/>
    </location>
</feature>
<dbReference type="GO" id="GO:0005886">
    <property type="term" value="C:plasma membrane"/>
    <property type="evidence" value="ECO:0007669"/>
    <property type="project" value="UniProtKB-SubCell"/>
</dbReference>
<feature type="transmembrane region" description="Helical" evidence="6">
    <location>
        <begin position="271"/>
        <end position="289"/>
    </location>
</feature>
<feature type="transmembrane region" description="Helical" evidence="6">
    <location>
        <begin position="241"/>
        <end position="259"/>
    </location>
</feature>
<dbReference type="PANTHER" id="PTHR23504:SF15">
    <property type="entry name" value="MAJOR FACILITATOR SUPERFAMILY (MFS) PROFILE DOMAIN-CONTAINING PROTEIN"/>
    <property type="match status" value="1"/>
</dbReference>
<gene>
    <name evidence="8" type="ORF">A9X01_03265</name>
</gene>
<keyword evidence="3 6" id="KW-0812">Transmembrane</keyword>
<evidence type="ECO:0000256" key="4">
    <source>
        <dbReference type="ARBA" id="ARBA00022989"/>
    </source>
</evidence>